<dbReference type="Proteomes" id="UP000239895">
    <property type="component" value="Unassembled WGS sequence"/>
</dbReference>
<keyword evidence="1" id="KW-0812">Transmembrane</keyword>
<keyword evidence="1" id="KW-0472">Membrane</keyword>
<evidence type="ECO:0000313" key="3">
    <source>
        <dbReference type="EMBL" id="PRZ09976.1"/>
    </source>
</evidence>
<keyword evidence="3" id="KW-0378">Hydrolase</keyword>
<protein>
    <submittedName>
        <fullName evidence="3">Alpha/beta hydrolase family protein</fullName>
    </submittedName>
</protein>
<organism evidence="3 4">
    <name type="scientific">Isoptericola halotolerans</name>
    <dbReference type="NCBI Taxonomy" id="300560"/>
    <lineage>
        <taxon>Bacteria</taxon>
        <taxon>Bacillati</taxon>
        <taxon>Actinomycetota</taxon>
        <taxon>Actinomycetes</taxon>
        <taxon>Micrococcales</taxon>
        <taxon>Promicromonosporaceae</taxon>
        <taxon>Isoptericola</taxon>
    </lineage>
</organism>
<dbReference type="Gene3D" id="3.40.50.1820">
    <property type="entry name" value="alpha/beta hydrolase"/>
    <property type="match status" value="1"/>
</dbReference>
<evidence type="ECO:0000313" key="4">
    <source>
        <dbReference type="Proteomes" id="UP000239895"/>
    </source>
</evidence>
<dbReference type="InterPro" id="IPR029059">
    <property type="entry name" value="AB_hydrolase_5"/>
</dbReference>
<name>A0ABX5EJT7_9MICO</name>
<reference evidence="3 4" key="1">
    <citation type="submission" date="2018-03" db="EMBL/GenBank/DDBJ databases">
        <title>Comparative analysis of microorganisms from saline springs in Andes Mountain Range, Colombia.</title>
        <authorList>
            <person name="Rubin E."/>
        </authorList>
    </citation>
    <scope>NUCLEOTIDE SEQUENCE [LARGE SCALE GENOMIC DNA]</scope>
    <source>
        <strain evidence="3 4">CG 23</strain>
    </source>
</reference>
<dbReference type="SUPFAM" id="SSF53474">
    <property type="entry name" value="alpha/beta-Hydrolases"/>
    <property type="match status" value="1"/>
</dbReference>
<keyword evidence="4" id="KW-1185">Reference proteome</keyword>
<evidence type="ECO:0000259" key="2">
    <source>
        <dbReference type="Pfam" id="PF12695"/>
    </source>
</evidence>
<feature type="domain" description="Alpha/beta hydrolase fold-5" evidence="2">
    <location>
        <begin position="122"/>
        <end position="286"/>
    </location>
</feature>
<keyword evidence="1" id="KW-1133">Transmembrane helix</keyword>
<evidence type="ECO:0000256" key="1">
    <source>
        <dbReference type="SAM" id="Phobius"/>
    </source>
</evidence>
<comment type="caution">
    <text evidence="3">The sequence shown here is derived from an EMBL/GenBank/DDBJ whole genome shotgun (WGS) entry which is preliminary data.</text>
</comment>
<dbReference type="EMBL" id="PVTX01000001">
    <property type="protein sequence ID" value="PRZ09976.1"/>
    <property type="molecule type" value="Genomic_DNA"/>
</dbReference>
<feature type="transmembrane region" description="Helical" evidence="1">
    <location>
        <begin position="62"/>
        <end position="81"/>
    </location>
</feature>
<proteinExistence type="predicted"/>
<dbReference type="InterPro" id="IPR029058">
    <property type="entry name" value="AB_hydrolase_fold"/>
</dbReference>
<sequence length="304" mass="30789">MVRAVAAAGLLVVAWVCVTAWGAVVHGHPAYAVLLALTAMVSVAVGWRSFRPAAPRRGWRRVAGVVLLVAAAGWIAVVGWLRPFGAVEPALDAMRSDGAVTVAETSTQIVLAPTDGTSGTGVFFQPGARVDPRAYAAVLHPLAEAGHTVVVAKQPLGIAFLAVGALDDARSGHPQVDRWVVGGHSLGGTVAAMEADEADDDASAPAVGLLLYASYPAGDVRGSLTAAVESVSGTRDGLATPPKIEASRADLPPDAGFTVVDGASHAQFGDYGPQPGDGVPTLSDDAARERIAAASVRFVAGLAG</sequence>
<dbReference type="GO" id="GO:0016787">
    <property type="term" value="F:hydrolase activity"/>
    <property type="evidence" value="ECO:0007669"/>
    <property type="project" value="UniProtKB-KW"/>
</dbReference>
<accession>A0ABX5EJT7</accession>
<dbReference type="Pfam" id="PF12695">
    <property type="entry name" value="Abhydrolase_5"/>
    <property type="match status" value="1"/>
</dbReference>
<feature type="transmembrane region" description="Helical" evidence="1">
    <location>
        <begin position="30"/>
        <end position="50"/>
    </location>
</feature>
<gene>
    <name evidence="3" type="ORF">BCL65_101114</name>
</gene>